<keyword evidence="7" id="KW-0325">Glycoprotein</keyword>
<dbReference type="InterPro" id="IPR018114">
    <property type="entry name" value="TRYPSIN_HIS"/>
</dbReference>
<keyword evidence="6" id="KW-1015">Disulfide bond</keyword>
<sequence>MLKILLLGWVVAFTVSILHVPFSSGCSSPFVRSLNIPMMFDFSSLRVCVHLQNSKEVGFCGGSIVNEKWIVTAAHCIEPGAQITVVAGEHNTEVNDGTEQYRQVVNIFPHPTYNASQNKHHNDIALLELGTPLEINSYVTPICIASKEFTNSLLKHGTGTVSGWGSQLFRGRVATVLQVLKVPFVDRATCMRSSRFSILQNMFCAGYHSEAKDTCEGDSGGPHTTEIEGTWFLTGITSWGEECALEGKYGIYTRVSKLINIELNLSIAFLWIA</sequence>
<evidence type="ECO:0000256" key="1">
    <source>
        <dbReference type="ARBA" id="ARBA00004613"/>
    </source>
</evidence>
<keyword evidence="5" id="KW-0106">Calcium</keyword>
<dbReference type="PANTHER" id="PTHR24278:SF31">
    <property type="entry name" value="COAGULATION FACTOR IX"/>
    <property type="match status" value="1"/>
</dbReference>
<evidence type="ECO:0000256" key="2">
    <source>
        <dbReference type="ARBA" id="ARBA00022525"/>
    </source>
</evidence>
<keyword evidence="3 9" id="KW-0645">Protease</keyword>
<dbReference type="AlphaFoldDB" id="A0A674JL76"/>
<evidence type="ECO:0000256" key="6">
    <source>
        <dbReference type="ARBA" id="ARBA00023157"/>
    </source>
</evidence>
<evidence type="ECO:0000313" key="13">
    <source>
        <dbReference type="Proteomes" id="UP000472274"/>
    </source>
</evidence>
<proteinExistence type="inferred from homology"/>
<organism evidence="12 13">
    <name type="scientific">Terrapene triunguis</name>
    <name type="common">Three-toed box turtle</name>
    <dbReference type="NCBI Taxonomy" id="2587831"/>
    <lineage>
        <taxon>Eukaryota</taxon>
        <taxon>Metazoa</taxon>
        <taxon>Chordata</taxon>
        <taxon>Craniata</taxon>
        <taxon>Vertebrata</taxon>
        <taxon>Euteleostomi</taxon>
        <taxon>Archelosauria</taxon>
        <taxon>Testudinata</taxon>
        <taxon>Testudines</taxon>
        <taxon>Cryptodira</taxon>
        <taxon>Durocryptodira</taxon>
        <taxon>Testudinoidea</taxon>
        <taxon>Emydidae</taxon>
        <taxon>Terrapene</taxon>
    </lineage>
</organism>
<reference evidence="12" key="1">
    <citation type="submission" date="2025-08" db="UniProtKB">
        <authorList>
            <consortium name="Ensembl"/>
        </authorList>
    </citation>
    <scope>IDENTIFICATION</scope>
</reference>
<dbReference type="InterPro" id="IPR050442">
    <property type="entry name" value="Peptidase_S1_coag_factors"/>
</dbReference>
<dbReference type="PROSITE" id="PS00135">
    <property type="entry name" value="TRYPSIN_SER"/>
    <property type="match status" value="1"/>
</dbReference>
<dbReference type="Pfam" id="PF00089">
    <property type="entry name" value="Trypsin"/>
    <property type="match status" value="1"/>
</dbReference>
<dbReference type="PANTHER" id="PTHR24278">
    <property type="entry name" value="COAGULATION FACTOR"/>
    <property type="match status" value="1"/>
</dbReference>
<keyword evidence="4 9" id="KW-0378">Hydrolase</keyword>
<evidence type="ECO:0000256" key="9">
    <source>
        <dbReference type="RuleBase" id="RU363034"/>
    </source>
</evidence>
<dbReference type="GO" id="GO:0004252">
    <property type="term" value="F:serine-type endopeptidase activity"/>
    <property type="evidence" value="ECO:0007669"/>
    <property type="project" value="InterPro"/>
</dbReference>
<dbReference type="GO" id="GO:0007596">
    <property type="term" value="P:blood coagulation"/>
    <property type="evidence" value="ECO:0007669"/>
    <property type="project" value="TreeGrafter"/>
</dbReference>
<accession>A0A674JL76</accession>
<comment type="similarity">
    <text evidence="8">Belongs to the peptidase S1 family. CLIP subfamily.</text>
</comment>
<dbReference type="InterPro" id="IPR009003">
    <property type="entry name" value="Peptidase_S1_PA"/>
</dbReference>
<dbReference type="PROSITE" id="PS50240">
    <property type="entry name" value="TRYPSIN_DOM"/>
    <property type="match status" value="1"/>
</dbReference>
<evidence type="ECO:0000256" key="8">
    <source>
        <dbReference type="ARBA" id="ARBA00024195"/>
    </source>
</evidence>
<dbReference type="FunFam" id="2.40.10.10:FF:000013">
    <property type="entry name" value="Coagulation factor X"/>
    <property type="match status" value="1"/>
</dbReference>
<name>A0A674JL76_9SAUR</name>
<keyword evidence="2" id="KW-0964">Secreted</keyword>
<feature type="chain" id="PRO_5025477922" description="Peptidase S1 domain-containing protein" evidence="10">
    <location>
        <begin position="17"/>
        <end position="273"/>
    </location>
</feature>
<dbReference type="InterPro" id="IPR033116">
    <property type="entry name" value="TRYPSIN_SER"/>
</dbReference>
<dbReference type="Gene3D" id="2.40.10.10">
    <property type="entry name" value="Trypsin-like serine proteases"/>
    <property type="match status" value="2"/>
</dbReference>
<keyword evidence="10" id="KW-0732">Signal</keyword>
<evidence type="ECO:0000256" key="4">
    <source>
        <dbReference type="ARBA" id="ARBA00022801"/>
    </source>
</evidence>
<dbReference type="InterPro" id="IPR043504">
    <property type="entry name" value="Peptidase_S1_PA_chymotrypsin"/>
</dbReference>
<dbReference type="InterPro" id="IPR001254">
    <property type="entry name" value="Trypsin_dom"/>
</dbReference>
<dbReference type="Proteomes" id="UP000472274">
    <property type="component" value="Unplaced"/>
</dbReference>
<evidence type="ECO:0000256" key="3">
    <source>
        <dbReference type="ARBA" id="ARBA00022670"/>
    </source>
</evidence>
<dbReference type="CDD" id="cd00190">
    <property type="entry name" value="Tryp_SPc"/>
    <property type="match status" value="1"/>
</dbReference>
<comment type="subcellular location">
    <subcellularLocation>
        <location evidence="1">Secreted</location>
    </subcellularLocation>
</comment>
<protein>
    <recommendedName>
        <fullName evidence="11">Peptidase S1 domain-containing protein</fullName>
    </recommendedName>
</protein>
<dbReference type="GeneTree" id="ENSGT00940000159516"/>
<evidence type="ECO:0000313" key="12">
    <source>
        <dbReference type="Ensembl" id="ENSTMTP00000021483.1"/>
    </source>
</evidence>
<reference evidence="12" key="2">
    <citation type="submission" date="2025-09" db="UniProtKB">
        <authorList>
            <consortium name="Ensembl"/>
        </authorList>
    </citation>
    <scope>IDENTIFICATION</scope>
</reference>
<keyword evidence="13" id="KW-1185">Reference proteome</keyword>
<dbReference type="PRINTS" id="PR00722">
    <property type="entry name" value="CHYMOTRYPSIN"/>
</dbReference>
<evidence type="ECO:0000256" key="5">
    <source>
        <dbReference type="ARBA" id="ARBA00022837"/>
    </source>
</evidence>
<keyword evidence="9" id="KW-0720">Serine protease</keyword>
<evidence type="ECO:0000256" key="7">
    <source>
        <dbReference type="ARBA" id="ARBA00023180"/>
    </source>
</evidence>
<dbReference type="GO" id="GO:0005615">
    <property type="term" value="C:extracellular space"/>
    <property type="evidence" value="ECO:0007669"/>
    <property type="project" value="TreeGrafter"/>
</dbReference>
<dbReference type="PROSITE" id="PS51257">
    <property type="entry name" value="PROKAR_LIPOPROTEIN"/>
    <property type="match status" value="1"/>
</dbReference>
<evidence type="ECO:0000256" key="10">
    <source>
        <dbReference type="SAM" id="SignalP"/>
    </source>
</evidence>
<dbReference type="FunCoup" id="A0A674JL76">
    <property type="interactions" value="3"/>
</dbReference>
<feature type="domain" description="Peptidase S1" evidence="11">
    <location>
        <begin position="6"/>
        <end position="273"/>
    </location>
</feature>
<dbReference type="InterPro" id="IPR001314">
    <property type="entry name" value="Peptidase_S1A"/>
</dbReference>
<dbReference type="FunFam" id="2.40.10.10:FF:000002">
    <property type="entry name" value="Transmembrane protease serine"/>
    <property type="match status" value="1"/>
</dbReference>
<dbReference type="Ensembl" id="ENSTMTT00000022246.1">
    <property type="protein sequence ID" value="ENSTMTP00000021483.1"/>
    <property type="gene ID" value="ENSTMTG00000015697.1"/>
</dbReference>
<feature type="signal peptide" evidence="10">
    <location>
        <begin position="1"/>
        <end position="16"/>
    </location>
</feature>
<dbReference type="SUPFAM" id="SSF50494">
    <property type="entry name" value="Trypsin-like serine proteases"/>
    <property type="match status" value="1"/>
</dbReference>
<evidence type="ECO:0000259" key="11">
    <source>
        <dbReference type="PROSITE" id="PS50240"/>
    </source>
</evidence>
<dbReference type="GO" id="GO:0031638">
    <property type="term" value="P:zymogen activation"/>
    <property type="evidence" value="ECO:0007669"/>
    <property type="project" value="TreeGrafter"/>
</dbReference>
<dbReference type="SMART" id="SM00020">
    <property type="entry name" value="Tryp_SPc"/>
    <property type="match status" value="1"/>
</dbReference>
<dbReference type="PROSITE" id="PS00134">
    <property type="entry name" value="TRYPSIN_HIS"/>
    <property type="match status" value="1"/>
</dbReference>
<dbReference type="InParanoid" id="A0A674JL76"/>